<dbReference type="EMBL" id="JAUSRG010000013">
    <property type="protein sequence ID" value="MDP9906678.1"/>
    <property type="molecule type" value="Genomic_DNA"/>
</dbReference>
<protein>
    <submittedName>
        <fullName evidence="2">Ketosteroid isomerase-like protein</fullName>
    </submittedName>
</protein>
<name>A0AAW8DM11_9MICC</name>
<dbReference type="RefSeq" id="WP_306963181.1">
    <property type="nucleotide sequence ID" value="NZ_JAUSRG010000013.1"/>
</dbReference>
<dbReference type="Pfam" id="PF12680">
    <property type="entry name" value="SnoaL_2"/>
    <property type="match status" value="1"/>
</dbReference>
<accession>A0AAW8DM11</accession>
<dbReference type="GO" id="GO:0016853">
    <property type="term" value="F:isomerase activity"/>
    <property type="evidence" value="ECO:0007669"/>
    <property type="project" value="UniProtKB-KW"/>
</dbReference>
<reference evidence="2 4" key="1">
    <citation type="submission" date="2023-07" db="EMBL/GenBank/DDBJ databases">
        <title>Sorghum-associated microbial communities from plants grown in Nebraska, USA.</title>
        <authorList>
            <person name="Schachtman D."/>
        </authorList>
    </citation>
    <scope>NUCLEOTIDE SEQUENCE</scope>
    <source>
        <strain evidence="2">DS1006</strain>
        <strain evidence="3 4">DS1016</strain>
    </source>
</reference>
<gene>
    <name evidence="2" type="ORF">J2S90_003663</name>
    <name evidence="3" type="ORF">J2S93_003808</name>
</gene>
<dbReference type="Gene3D" id="3.10.450.50">
    <property type="match status" value="1"/>
</dbReference>
<keyword evidence="2" id="KW-0413">Isomerase</keyword>
<evidence type="ECO:0000313" key="2">
    <source>
        <dbReference type="EMBL" id="MDP9906678.1"/>
    </source>
</evidence>
<proteinExistence type="predicted"/>
<dbReference type="InterPro" id="IPR032710">
    <property type="entry name" value="NTF2-like_dom_sf"/>
</dbReference>
<evidence type="ECO:0000313" key="5">
    <source>
        <dbReference type="Proteomes" id="UP001242995"/>
    </source>
</evidence>
<feature type="domain" description="SnoaL-like" evidence="1">
    <location>
        <begin position="13"/>
        <end position="71"/>
    </location>
</feature>
<sequence>MSNEQTLVNQALEAYAAAVHAKDVDAFAALYNDNVHIYDSWGQWQYTGIESWRSMAAEWFSSLGDERVQVEFNDVQYLRELRRKPRKLEK</sequence>
<dbReference type="Proteomes" id="UP001242995">
    <property type="component" value="Unassembled WGS sequence"/>
</dbReference>
<dbReference type="InterPro" id="IPR037401">
    <property type="entry name" value="SnoaL-like"/>
</dbReference>
<dbReference type="SUPFAM" id="SSF54427">
    <property type="entry name" value="NTF2-like"/>
    <property type="match status" value="1"/>
</dbReference>
<comment type="caution">
    <text evidence="2">The sequence shown here is derived from an EMBL/GenBank/DDBJ whole genome shotgun (WGS) entry which is preliminary data.</text>
</comment>
<evidence type="ECO:0000313" key="3">
    <source>
        <dbReference type="EMBL" id="MDQ0182356.1"/>
    </source>
</evidence>
<dbReference type="EMBL" id="JAUSTF010000011">
    <property type="protein sequence ID" value="MDQ0182356.1"/>
    <property type="molecule type" value="Genomic_DNA"/>
</dbReference>
<evidence type="ECO:0000313" key="4">
    <source>
        <dbReference type="Proteomes" id="UP001230951"/>
    </source>
</evidence>
<organism evidence="2 5">
    <name type="scientific">Arthrobacter bambusae</name>
    <dbReference type="NCBI Taxonomy" id="1338426"/>
    <lineage>
        <taxon>Bacteria</taxon>
        <taxon>Bacillati</taxon>
        <taxon>Actinomycetota</taxon>
        <taxon>Actinomycetes</taxon>
        <taxon>Micrococcales</taxon>
        <taxon>Micrococcaceae</taxon>
        <taxon>Arthrobacter</taxon>
    </lineage>
</organism>
<dbReference type="Proteomes" id="UP001230951">
    <property type="component" value="Unassembled WGS sequence"/>
</dbReference>
<dbReference type="AlphaFoldDB" id="A0AAW8DM11"/>
<keyword evidence="4" id="KW-1185">Reference proteome</keyword>
<evidence type="ECO:0000259" key="1">
    <source>
        <dbReference type="Pfam" id="PF12680"/>
    </source>
</evidence>